<evidence type="ECO:0000256" key="1">
    <source>
        <dbReference type="SAM" id="Phobius"/>
    </source>
</evidence>
<dbReference type="AlphaFoldDB" id="A0A9W3J4V4"/>
<sequence length="40" mass="4666">MGGDFRIYAYGFPFLLLEISNALWYFTAVLLDLTFEEKSN</sequence>
<protein>
    <submittedName>
        <fullName evidence="2">Uncharacterized protein</fullName>
    </submittedName>
</protein>
<proteinExistence type="predicted"/>
<evidence type="ECO:0000313" key="3">
    <source>
        <dbReference type="Proteomes" id="UP000005259"/>
    </source>
</evidence>
<keyword evidence="1" id="KW-0812">Transmembrane</keyword>
<evidence type="ECO:0000313" key="2">
    <source>
        <dbReference type="EMBL" id="AFQ14297.1"/>
    </source>
</evidence>
<dbReference type="EMBL" id="CP003752">
    <property type="protein sequence ID" value="AFQ14297.1"/>
    <property type="molecule type" value="Genomic_DNA"/>
</dbReference>
<keyword evidence="1" id="KW-1133">Transmembrane helix</keyword>
<accession>A0A9W3J4V4</accession>
<organism evidence="2 3">
    <name type="scientific">Bacillus thuringiensis HD-771</name>
    <dbReference type="NCBI Taxonomy" id="1218175"/>
    <lineage>
        <taxon>Bacteria</taxon>
        <taxon>Bacillati</taxon>
        <taxon>Bacillota</taxon>
        <taxon>Bacilli</taxon>
        <taxon>Bacillales</taxon>
        <taxon>Bacillaceae</taxon>
        <taxon>Bacillus</taxon>
        <taxon>Bacillus cereus group</taxon>
    </lineage>
</organism>
<reference evidence="2 3" key="1">
    <citation type="submission" date="2012-08" db="EMBL/GenBank/DDBJ databases">
        <authorList>
            <person name="Doggett N."/>
            <person name="Teshima H."/>
            <person name="Bruce D."/>
            <person name="Detter J.C."/>
            <person name="Johnson S.L."/>
            <person name="Han C."/>
        </authorList>
    </citation>
    <scope>NUCLEOTIDE SEQUENCE [LARGE SCALE GENOMIC DNA]</scope>
    <source>
        <strain evidence="2 3">HD-771</strain>
    </source>
</reference>
<feature type="transmembrane region" description="Helical" evidence="1">
    <location>
        <begin position="7"/>
        <end position="26"/>
    </location>
</feature>
<dbReference type="KEGG" id="bti:BTG_04000"/>
<dbReference type="Proteomes" id="UP000005259">
    <property type="component" value="Chromosome"/>
</dbReference>
<name>A0A9W3J4V4_BACTU</name>
<keyword evidence="1" id="KW-0472">Membrane</keyword>
<gene>
    <name evidence="2" type="ORF">BTG_04000</name>
</gene>